<keyword evidence="4" id="KW-0677">Repeat</keyword>
<evidence type="ECO:0000256" key="6">
    <source>
        <dbReference type="ARBA" id="ARBA00022833"/>
    </source>
</evidence>
<dbReference type="FunFam" id="3.30.160.60:FF:002239">
    <property type="entry name" value="Zinc finger protein 226"/>
    <property type="match status" value="1"/>
</dbReference>
<feature type="domain" description="C2H2-type" evidence="13">
    <location>
        <begin position="343"/>
        <end position="370"/>
    </location>
</feature>
<evidence type="ECO:0000256" key="10">
    <source>
        <dbReference type="ARBA" id="ARBA00023242"/>
    </source>
</evidence>
<dbReference type="FunFam" id="3.30.160.60:FF:002343">
    <property type="entry name" value="Zinc finger protein 33A"/>
    <property type="match status" value="2"/>
</dbReference>
<dbReference type="KEGG" id="gacu:117545687"/>
<reference evidence="15" key="1">
    <citation type="submission" date="2025-08" db="UniProtKB">
        <authorList>
            <consortium name="RefSeq"/>
        </authorList>
    </citation>
    <scope>IDENTIFICATION</scope>
</reference>
<keyword evidence="14" id="KW-1185">Reference proteome</keyword>
<keyword evidence="3" id="KW-0479">Metal-binding</keyword>
<dbReference type="AlphaFoldDB" id="A0A6P8U3V7"/>
<organism evidence="14 15">
    <name type="scientific">Gymnodraco acuticeps</name>
    <name type="common">Antarctic dragonfish</name>
    <dbReference type="NCBI Taxonomy" id="8218"/>
    <lineage>
        <taxon>Eukaryota</taxon>
        <taxon>Metazoa</taxon>
        <taxon>Chordata</taxon>
        <taxon>Craniata</taxon>
        <taxon>Vertebrata</taxon>
        <taxon>Euteleostomi</taxon>
        <taxon>Actinopterygii</taxon>
        <taxon>Neopterygii</taxon>
        <taxon>Teleostei</taxon>
        <taxon>Neoteleostei</taxon>
        <taxon>Acanthomorphata</taxon>
        <taxon>Eupercaria</taxon>
        <taxon>Perciformes</taxon>
        <taxon>Notothenioidei</taxon>
        <taxon>Bathydraconidae</taxon>
        <taxon>Gymnodraco</taxon>
    </lineage>
</organism>
<evidence type="ECO:0000259" key="13">
    <source>
        <dbReference type="PROSITE" id="PS50157"/>
    </source>
</evidence>
<comment type="subcellular location">
    <subcellularLocation>
        <location evidence="1">Nucleus</location>
    </subcellularLocation>
</comment>
<dbReference type="InterPro" id="IPR036236">
    <property type="entry name" value="Znf_C2H2_sf"/>
</dbReference>
<dbReference type="InParanoid" id="A0A6P8U3V7"/>
<feature type="domain" description="C2H2-type" evidence="13">
    <location>
        <begin position="203"/>
        <end position="230"/>
    </location>
</feature>
<evidence type="ECO:0000256" key="5">
    <source>
        <dbReference type="ARBA" id="ARBA00022771"/>
    </source>
</evidence>
<evidence type="ECO:0000256" key="3">
    <source>
        <dbReference type="ARBA" id="ARBA00022723"/>
    </source>
</evidence>
<evidence type="ECO:0000256" key="2">
    <source>
        <dbReference type="ARBA" id="ARBA00006991"/>
    </source>
</evidence>
<keyword evidence="9" id="KW-0804">Transcription</keyword>
<dbReference type="FunFam" id="3.30.160.60:FF:001119">
    <property type="entry name" value="zinc finger protein 408"/>
    <property type="match status" value="1"/>
</dbReference>
<evidence type="ECO:0000256" key="7">
    <source>
        <dbReference type="ARBA" id="ARBA00023015"/>
    </source>
</evidence>
<feature type="domain" description="C2H2-type" evidence="13">
    <location>
        <begin position="287"/>
        <end position="314"/>
    </location>
</feature>
<dbReference type="FunCoup" id="A0A6P8U3V7">
    <property type="interactions" value="12"/>
</dbReference>
<dbReference type="GO" id="GO:0008270">
    <property type="term" value="F:zinc ion binding"/>
    <property type="evidence" value="ECO:0007669"/>
    <property type="project" value="UniProtKB-KW"/>
</dbReference>
<evidence type="ECO:0000256" key="4">
    <source>
        <dbReference type="ARBA" id="ARBA00022737"/>
    </source>
</evidence>
<keyword evidence="5 11" id="KW-0863">Zinc-finger</keyword>
<dbReference type="Proteomes" id="UP000515161">
    <property type="component" value="Unplaced"/>
</dbReference>
<feature type="domain" description="C2H2-type" evidence="13">
    <location>
        <begin position="259"/>
        <end position="286"/>
    </location>
</feature>
<dbReference type="Pfam" id="PF00096">
    <property type="entry name" value="zf-C2H2"/>
    <property type="match status" value="7"/>
</dbReference>
<keyword evidence="7" id="KW-0805">Transcription regulation</keyword>
<protein>
    <submittedName>
        <fullName evidence="15">Zinc finger protein OZF-like isoform X1</fullName>
    </submittedName>
</protein>
<dbReference type="GO" id="GO:0005634">
    <property type="term" value="C:nucleus"/>
    <property type="evidence" value="ECO:0007669"/>
    <property type="project" value="UniProtKB-SubCell"/>
</dbReference>
<dbReference type="OrthoDB" id="654211at2759"/>
<evidence type="ECO:0000313" key="15">
    <source>
        <dbReference type="RefSeq" id="XP_034071453.1"/>
    </source>
</evidence>
<dbReference type="SUPFAM" id="SSF57667">
    <property type="entry name" value="beta-beta-alpha zinc fingers"/>
    <property type="match status" value="4"/>
</dbReference>
<name>A0A6P8U3V7_GYMAC</name>
<dbReference type="FunFam" id="3.30.160.60:FF:001480">
    <property type="entry name" value="Si:cabz01071911.3"/>
    <property type="match status" value="1"/>
</dbReference>
<evidence type="ECO:0000256" key="11">
    <source>
        <dbReference type="PROSITE-ProRule" id="PRU00042"/>
    </source>
</evidence>
<dbReference type="Gene3D" id="3.30.160.60">
    <property type="entry name" value="Classic Zinc Finger"/>
    <property type="match status" value="7"/>
</dbReference>
<evidence type="ECO:0000256" key="9">
    <source>
        <dbReference type="ARBA" id="ARBA00023163"/>
    </source>
</evidence>
<comment type="similarity">
    <text evidence="2">Belongs to the krueppel C2H2-type zinc-finger protein family.</text>
</comment>
<proteinExistence type="inferred from homology"/>
<feature type="compositionally biased region" description="Basic and acidic residues" evidence="12">
    <location>
        <begin position="159"/>
        <end position="180"/>
    </location>
</feature>
<keyword evidence="6" id="KW-0862">Zinc</keyword>
<dbReference type="FunFam" id="3.30.160.60:FF:000478">
    <property type="entry name" value="Zinc finger protein 133"/>
    <property type="match status" value="1"/>
</dbReference>
<gene>
    <name evidence="15" type="primary">LOC117545687</name>
</gene>
<accession>A0A6P8U3V7</accession>
<dbReference type="GO" id="GO:0045892">
    <property type="term" value="P:negative regulation of DNA-templated transcription"/>
    <property type="evidence" value="ECO:0007669"/>
    <property type="project" value="UniProtKB-ARBA"/>
</dbReference>
<dbReference type="GeneID" id="117545687"/>
<dbReference type="PROSITE" id="PS50157">
    <property type="entry name" value="ZINC_FINGER_C2H2_2"/>
    <property type="match status" value="7"/>
</dbReference>
<dbReference type="PANTHER" id="PTHR23235">
    <property type="entry name" value="KRUEPPEL-LIKE TRANSCRIPTION FACTOR"/>
    <property type="match status" value="1"/>
</dbReference>
<dbReference type="GO" id="GO:0000981">
    <property type="term" value="F:DNA-binding transcription factor activity, RNA polymerase II-specific"/>
    <property type="evidence" value="ECO:0007669"/>
    <property type="project" value="TreeGrafter"/>
</dbReference>
<evidence type="ECO:0000256" key="12">
    <source>
        <dbReference type="SAM" id="MobiDB-lite"/>
    </source>
</evidence>
<evidence type="ECO:0000256" key="1">
    <source>
        <dbReference type="ARBA" id="ARBA00004123"/>
    </source>
</evidence>
<sequence length="416" mass="47150">MSAVPSLREFVNERLTAAAEEILGVFERTIVEYEEEIDRQRRLLNILPTIKLHRIELPQQHVCKEEEVLSEQQLCIQENDSGLDQEDPELPQIKEEQAELCSSAEQLVLKQETDDFMLTPTYTESDHTQQCNVASEEGIVYTNRDHQLLSHNSPLAESQDQKVDKHGDSGSTHAEPEVNQRDNIIQSQSYNVNSTTKSIFNQLKCDICEKDFTYKSKLQSHMRVHTGEKPYSCKMCGKDFRHKFNLTLHLRIHSGEKPYDCKTCGKGFSDISALKSHLRSHTGEKPFSCQTCGKQFSHSASLTIHSRTHTGEKPYSCETCGKGFKCSSELKVHIRSHTGEKPFSCQTCGKQFSHSASLTIHSRTHTGEKPYSCETCGKGFKCSSELKVHIRSHTGEKPFTCQTEAVPLQVLRTKIQ</sequence>
<feature type="domain" description="C2H2-type" evidence="13">
    <location>
        <begin position="371"/>
        <end position="398"/>
    </location>
</feature>
<dbReference type="FunFam" id="3.30.160.60:FF:001506">
    <property type="entry name" value="Zinc finger protein"/>
    <property type="match status" value="1"/>
</dbReference>
<feature type="domain" description="C2H2-type" evidence="13">
    <location>
        <begin position="315"/>
        <end position="342"/>
    </location>
</feature>
<dbReference type="GO" id="GO:0000978">
    <property type="term" value="F:RNA polymerase II cis-regulatory region sequence-specific DNA binding"/>
    <property type="evidence" value="ECO:0007669"/>
    <property type="project" value="TreeGrafter"/>
</dbReference>
<evidence type="ECO:0000313" key="14">
    <source>
        <dbReference type="Proteomes" id="UP000515161"/>
    </source>
</evidence>
<keyword evidence="8" id="KW-0238">DNA-binding</keyword>
<dbReference type="InterPro" id="IPR013087">
    <property type="entry name" value="Znf_C2H2_type"/>
</dbReference>
<feature type="domain" description="C2H2-type" evidence="13">
    <location>
        <begin position="231"/>
        <end position="258"/>
    </location>
</feature>
<evidence type="ECO:0000256" key="8">
    <source>
        <dbReference type="ARBA" id="ARBA00023125"/>
    </source>
</evidence>
<dbReference type="PROSITE" id="PS00028">
    <property type="entry name" value="ZINC_FINGER_C2H2_1"/>
    <property type="match status" value="7"/>
</dbReference>
<feature type="region of interest" description="Disordered" evidence="12">
    <location>
        <begin position="153"/>
        <end position="184"/>
    </location>
</feature>
<dbReference type="SMART" id="SM00355">
    <property type="entry name" value="ZnF_C2H2"/>
    <property type="match status" value="7"/>
</dbReference>
<dbReference type="PANTHER" id="PTHR23235:SF142">
    <property type="entry name" value="ZINC FINGER PROTEIN 384"/>
    <property type="match status" value="1"/>
</dbReference>
<keyword evidence="10" id="KW-0539">Nucleus</keyword>
<dbReference type="RefSeq" id="XP_034071453.1">
    <property type="nucleotide sequence ID" value="XM_034215562.1"/>
</dbReference>